<dbReference type="Proteomes" id="UP001596122">
    <property type="component" value="Unassembled WGS sequence"/>
</dbReference>
<sequence>MDVPWLRDPCPPAPFLDLGIRVRAGVVEVVPGVLAAGGPGWAEGRAGIAPRARAVALGTALRDGVLVRVTAAWVWLGDPGLRPGPVRVAPAPGRPVTTGRVGSRHPARAPVLSPVRWCSGGAWVRVGGVAVTDPTTTAEECLRLERGERARLAVVGLLRSGLTDAAAVRTRLDAQRGHRGRTSALDRLDRLDEHADAAPGAA</sequence>
<evidence type="ECO:0008006" key="4">
    <source>
        <dbReference type="Google" id="ProtNLM"/>
    </source>
</evidence>
<dbReference type="EMBL" id="JBHSLD010000027">
    <property type="protein sequence ID" value="MFC5382462.1"/>
    <property type="molecule type" value="Genomic_DNA"/>
</dbReference>
<feature type="region of interest" description="Disordered" evidence="1">
    <location>
        <begin position="86"/>
        <end position="105"/>
    </location>
</feature>
<keyword evidence="3" id="KW-1185">Reference proteome</keyword>
<evidence type="ECO:0000313" key="2">
    <source>
        <dbReference type="EMBL" id="MFC5382462.1"/>
    </source>
</evidence>
<name>A0ABW0GSF2_9MICO</name>
<feature type="region of interest" description="Disordered" evidence="1">
    <location>
        <begin position="175"/>
        <end position="202"/>
    </location>
</feature>
<feature type="compositionally biased region" description="Low complexity" evidence="1">
    <location>
        <begin position="86"/>
        <end position="96"/>
    </location>
</feature>
<organism evidence="2 3">
    <name type="scientific">Aquipuribacter nitratireducens</name>
    <dbReference type="NCBI Taxonomy" id="650104"/>
    <lineage>
        <taxon>Bacteria</taxon>
        <taxon>Bacillati</taxon>
        <taxon>Actinomycetota</taxon>
        <taxon>Actinomycetes</taxon>
        <taxon>Micrococcales</taxon>
        <taxon>Intrasporangiaceae</taxon>
        <taxon>Aquipuribacter</taxon>
    </lineage>
</organism>
<comment type="caution">
    <text evidence="2">The sequence shown here is derived from an EMBL/GenBank/DDBJ whole genome shotgun (WGS) entry which is preliminary data.</text>
</comment>
<gene>
    <name evidence="2" type="ORF">ACFPJ6_16980</name>
</gene>
<evidence type="ECO:0000313" key="3">
    <source>
        <dbReference type="Proteomes" id="UP001596122"/>
    </source>
</evidence>
<dbReference type="RefSeq" id="WP_340268604.1">
    <property type="nucleotide sequence ID" value="NZ_JBBEOG010000003.1"/>
</dbReference>
<evidence type="ECO:0000256" key="1">
    <source>
        <dbReference type="SAM" id="MobiDB-lite"/>
    </source>
</evidence>
<feature type="compositionally biased region" description="Basic and acidic residues" evidence="1">
    <location>
        <begin position="184"/>
        <end position="196"/>
    </location>
</feature>
<accession>A0ABW0GSF2</accession>
<protein>
    <recommendedName>
        <fullName evidence="4">Transcriptional regulator with AbiEi antitoxin domain of type IV toxin-antitoxin system</fullName>
    </recommendedName>
</protein>
<proteinExistence type="predicted"/>
<reference evidence="3" key="1">
    <citation type="journal article" date="2019" name="Int. J. Syst. Evol. Microbiol.">
        <title>The Global Catalogue of Microorganisms (GCM) 10K type strain sequencing project: providing services to taxonomists for standard genome sequencing and annotation.</title>
        <authorList>
            <consortium name="The Broad Institute Genomics Platform"/>
            <consortium name="The Broad Institute Genome Sequencing Center for Infectious Disease"/>
            <person name="Wu L."/>
            <person name="Ma J."/>
        </authorList>
    </citation>
    <scope>NUCLEOTIDE SEQUENCE [LARGE SCALE GENOMIC DNA]</scope>
    <source>
        <strain evidence="3">CCUG 43114</strain>
    </source>
</reference>